<name>A0A3A4R333_9BACT</name>
<accession>A0A3A4R333</accession>
<evidence type="ECO:0000313" key="2">
    <source>
        <dbReference type="Proteomes" id="UP000266426"/>
    </source>
</evidence>
<proteinExistence type="predicted"/>
<feature type="non-terminal residue" evidence="1">
    <location>
        <position position="2759"/>
    </location>
</feature>
<comment type="caution">
    <text evidence="1">The sequence shown here is derived from an EMBL/GenBank/DDBJ whole genome shotgun (WGS) entry which is preliminary data.</text>
</comment>
<gene>
    <name evidence="1" type="ORF">C4541_11925</name>
</gene>
<sequence length="2759" mass="313316">MHNSIRNTIAASIFLIISTTYSLCSAQNTEKKLSIEPELLGSAGSIDSEFTGTSDKHIVFIKDAHCNLNAQQNSIRLIQTLIDQYGFSLVCMEGSASALSIPALKEYPMKDMLQNVAYYYFKNSHINGAEYLSITKPNEVFVEGIETKKLYANNYYAFYKSMSFRDKAIEKLSLITEFLDKVKPHYYSEMLMKIDREYNSYITGNSSFIDFIAFLISVCPDRNKLENYPALYEYQQASALRTMFSSTQAETEQTEVLDIIMQYADDQDKAELIRYTFQTTSSPVFASFIKRTADKYLIELDEYPNLTNCMKYIERIHAINETSLLDELDTFVLEIKQSYYVNEKEQEIDQLSNNCALLREACTLSLASYKASTISTIKNSCNPENIIGLCQALARDTQTVLPFTLADMDFIATTLNFVVEFYTLAEQRNNAMFTNTLNKLEKYGTDRCIIYAGGFHAQGICEELRRNNISYTLISPGIAQFDDESGYISRLTDSKNIFQYYLQSTTPGMLAVASKLVEPADALIDPTGTQAFLDQIKTVLTTAGLRSALYDTDRTAYESLSVLDDNQLALISDRIQTILRWKNTYFEDLANLMLRKNYMSGYDLQFDLKGECFFINNIISPQKSDITESQATQHLLSIELPDGPLTITNLPTNSVQISFAGKPFNESAFVTALRPFLVEQVIPEAEFLQDLKYITTHHRELLDFLRKNNFISFDQVKGYTLNPQRASVIRTALRFVADSENWRVTQRMALTDIPESFAELLDKHAISSIELPPDMGIPALLFMLESLPSQFSQSARFPFNESASYIFEKQPVLGGAQFKLSVRIENIGEIARIEKERALLLGSQYEEIIHRQLFGPLPSTTASMLISETATHQFFSAGETENASLLVWANPENAAVFWNEINHSSLHFDPDTFAATGGLLFGQQVGGSYVVSDIVPLPSSSYIQGDDASFTINPASIKQLANLYATGSTVLLGVYRNMSPLVMNQNNTVERSARTDYDVLNSLDIPVANLPLELVFSSKTQPVVDSQSGLISVASMPSDIQVGVYAVSEGTPKLLHSMPALSVVNPGYDMFSATTRPLFLQKRSIETTEKDIVTFRRLPQNNGFTLLTHAILTDQDLSFLVQFFRYFQKQIEMHTTVKEIRIKSGLAKAAHTNRQDDVIEFDIDVLDYPLIVRYLAFPHEWNHSQINIDAAVEEILIIMYDIERIAELAIKDPSNANNFLNELKAYEQPYDGRQLFSETIEAVIAMVREKNEVPDRSAILGFTRTFIESDPALYKTAGPALTTKTDDFFITQFELNKDKIMNDLPAYLPGEHDYALFDEEQITSAQGLKGSKIMDLMKLNVRYLQDQAFHLATRTITPEAFFDDPVGYFNPRQKEIGINVEHPFHRNADGSVNPNTVLATLIKQRTHALLYDNPALVKQVVDRMSEDQPVRDEILKFFFLFTSGQLPRTITPDLMAQLSENPLFARDGEIDYYRVARETIASANGYNSIIHLVNKFKDLKKKFASEGTPLPEDINQRIQQLSDFTFKPTHLLLFKYAGIAEKYISNLDEGLQPLFHIPNFSILHVVHLEYNDIMDSILADIQFDNSSKPENESKIVVDNEEDKVQLLVKDPLSSTEISSFLSLTKAMKRYTPVETFNAEYSPEIARNNARDFYAFLKKKHVLSTTTALPADIVVLDIFLGSIDYIKDFLDEFKKVDQENLFYNRLRYNVASHSQASRYLLDQALQSNLLTPYNDVIRFQPFTDMDELLALAQKALLVRSFGDMSLLGDTTLIEKRGQEYYEIYGQAVARNSSQPQYVLDAVAQLMLAPNALLVPEFQALPESVLDEIDWIEKPVSVDVESLPFGLFLQSYTENVMSGRFIYHPSLLKLAQRTLSSMSLKFGGYWQLFGNSFEAMEPQLQNSDIHLTELDSIFLANIIQNKGNFQFETQHQYLDKTGQQKPIYPLIEILKELDPERISRMIPYITISDLQNAPKIYALRSDPSYNSSDEFTFNRFLRDLKQKGYIPKDLSVNYVKTTDDRDSFIVNIDRGLRGYFPTDTLARVLTDHASAPSVSTEDDLIELLREDPLLDSTFVSDQYLRSILKSILALAERTNFHLRIDTIPPQQTVSDAPELAITELGTEEDVKIIKLNQQEFDDYIKEITSKNPYLDYGDPRGLANPLTGEIIVNIDHPDHYDESGNISIAAVRQTIIHEKTHMLIFKKWSTLQNVVKEAIKYETNTDLILKLFFEFYFGEKVTVVNQDHKRRLRRDPLWNDNGVISYERILSELLSLINQYQMLPYLLRQLSKLQMEFTQEGKVVPAYIITAQKHITQIFHHKRELISRAVAARTELTKMDPRVGKDLIFHAQEFEQPIKLTEIELKSLPLPSAPIKTVYSDDEIIEILNQTWLRLGDGSVDRGKKMTSLTPLQKSDIEAALNELESKASAMPSASSQINAVVEFWKNILVSESIFIFPHSPERYSITGTHFIYAPTQNEIIIAEGYYNYIKNAHDLAKLLLHSGLELTGKDTALTTITFDGISISDKNKELYEHYLYNLNYLPVIEEILALYGIKLDDLTQPALYKIIAQHKAVFELPGIQKHIQTIRDLIAKNTDFQYHSSPITKAFEVYAESSLTPDEVNQIQNAVMNISAIALRDLSAPVVVLIDHAVFDGPVGPQNFAVRESLDRFRREMELLEKRNVVIIAVDMNNKPAGEIRENINSKLKRKGANSNDFDYVVSLSSHEDLINALRSEYPSLPEHTLRANIKVLAESGSSLYDFAHSYD</sequence>
<reference evidence="1 2" key="1">
    <citation type="journal article" date="2017" name="ISME J.">
        <title>Energy and carbon metabolisms in a deep terrestrial subsurface fluid microbial community.</title>
        <authorList>
            <person name="Momper L."/>
            <person name="Jungbluth S.P."/>
            <person name="Lee M.D."/>
            <person name="Amend J.P."/>
        </authorList>
    </citation>
    <scope>NUCLEOTIDE SEQUENCE [LARGE SCALE GENOMIC DNA]</scope>
    <source>
        <strain evidence="1">SURF_26</strain>
    </source>
</reference>
<dbReference type="EMBL" id="QZJZ01000092">
    <property type="protein sequence ID" value="RJP56708.1"/>
    <property type="molecule type" value="Genomic_DNA"/>
</dbReference>
<protein>
    <submittedName>
        <fullName evidence="1">Uncharacterized protein</fullName>
    </submittedName>
</protein>
<organism evidence="1 2">
    <name type="scientific">Candidatus Auribacter fodinae</name>
    <dbReference type="NCBI Taxonomy" id="2093366"/>
    <lineage>
        <taxon>Bacteria</taxon>
        <taxon>Pseudomonadati</taxon>
        <taxon>Candidatus Auribacterota</taxon>
        <taxon>Candidatus Auribacteria</taxon>
        <taxon>Candidatus Auribacterales</taxon>
        <taxon>Candidatus Auribacteraceae</taxon>
        <taxon>Candidatus Auribacter</taxon>
    </lineage>
</organism>
<dbReference type="Proteomes" id="UP000266426">
    <property type="component" value="Unassembled WGS sequence"/>
</dbReference>
<evidence type="ECO:0000313" key="1">
    <source>
        <dbReference type="EMBL" id="RJP56708.1"/>
    </source>
</evidence>